<feature type="compositionally biased region" description="Basic residues" evidence="5">
    <location>
        <begin position="665"/>
        <end position="688"/>
    </location>
</feature>
<dbReference type="EMBL" id="CAWYQH010000097">
    <property type="protein sequence ID" value="CAK8683594.1"/>
    <property type="molecule type" value="Genomic_DNA"/>
</dbReference>
<organism evidence="7 8">
    <name type="scientific">Clavelina lepadiformis</name>
    <name type="common">Light-bulb sea squirt</name>
    <name type="synonym">Ascidia lepadiformis</name>
    <dbReference type="NCBI Taxonomy" id="159417"/>
    <lineage>
        <taxon>Eukaryota</taxon>
        <taxon>Metazoa</taxon>
        <taxon>Chordata</taxon>
        <taxon>Tunicata</taxon>
        <taxon>Ascidiacea</taxon>
        <taxon>Aplousobranchia</taxon>
        <taxon>Clavelinidae</taxon>
        <taxon>Clavelina</taxon>
    </lineage>
</organism>
<feature type="compositionally biased region" description="Basic and acidic residues" evidence="5">
    <location>
        <begin position="395"/>
        <end position="416"/>
    </location>
</feature>
<evidence type="ECO:0000313" key="8">
    <source>
        <dbReference type="Proteomes" id="UP001642483"/>
    </source>
</evidence>
<sequence length="981" mass="109752">MAGIERKMSRSSMSSTSDYGQDRLIDLINMCSQTDQGKTQVQNWIKHMKNHEYGRRTGKLVSFTTDLDKLFPSSSESENDLDTSHQEGNNNNELLEQLKSDKNIVNTIVNNANLSTTNNSPNTSIESHSLVGIKMPNEDVHVTAASAHKLSIADISCNSSPNSDILKVSDGDDYVSLQVSRSKLTLGGTNNGSFTEKDSIKSSLTKYGTKSHFKKDWQLKKRLTFSELAGYQESHIGNEQPKKHCSKSFSGMSQANNRPMPINLAASVNKIPQYGSLSDMHSESDSSDSFDDEFLVVPQTVKAKTHKVEKKNSKPNKPVSVNRKQVANNSRVFDQNDTKQLPNKEHDMKDFQTPVTNEQPKEVMPSTSMQQSGYRRGNSHYKETSTAHRTNQNSQRRDVAQSHSESKTTDKEYGERKNNGTEHIAHIPLPTQGDAVTFKPSSTRSNQCVSDTTTFQTSEHSLKHWLNTSESDLLAVPSNLATVNTSKSKRTKKMVSNFKKKKRKMQKKEKNTKKHLVTENTIDDRTDAKVIDTPLPNTNTDSVHPWKLHYLSSIMASGPIKKRNVYHDMEEAVIQVENTPNAKAFPSVNESTITNLCDSCVPKDQLIGPPASTPRLAPHRPMINKSHKTKPTLSDISFGSKIDYFEPYPVDITGREIKQNNSKFSSKKNRTRQSKRYKYGKREKKKSPTPKISVLEDKNMSSFESRVGVLSPPKLIVREPSPEAVARGLRRSTRARVRPLRTWFGERLVYGDNDTLIGVGTTETMMEPVISTTVNQTQERKAAKRKKEAAQKPPATKGKHKTLVPEKTSESSKLQTSKTVNNIDEVHFVADDGFSEEQDMLTSGTEFKNALVKIQDQGSQIDVRASTLFSIPEVEIPFDNNGQRWKEGDPVKFTKGLSNDLYSMGRVNLQPRQEKGLTSMRKDSVCFFVSVGTVEVTLGSGIALLASGSYFHVPPGNLYNIKNQSTTSTAELTYVQIKFRD</sequence>
<protein>
    <recommendedName>
        <fullName evidence="6">Mif2/CENP-C cupin domain-containing protein</fullName>
    </recommendedName>
</protein>
<feature type="region of interest" description="Disordered" evidence="5">
    <location>
        <begin position="774"/>
        <end position="817"/>
    </location>
</feature>
<evidence type="ECO:0000256" key="3">
    <source>
        <dbReference type="ARBA" id="ARBA00023125"/>
    </source>
</evidence>
<dbReference type="Pfam" id="PF11699">
    <property type="entry name" value="CENP-C_C"/>
    <property type="match status" value="1"/>
</dbReference>
<keyword evidence="4" id="KW-0539">Nucleus</keyword>
<feature type="region of interest" description="Disordered" evidence="5">
    <location>
        <begin position="303"/>
        <end position="416"/>
    </location>
</feature>
<dbReference type="InterPro" id="IPR014710">
    <property type="entry name" value="RmlC-like_jellyroll"/>
</dbReference>
<feature type="region of interest" description="Disordered" evidence="5">
    <location>
        <begin position="656"/>
        <end position="690"/>
    </location>
</feature>
<dbReference type="InterPro" id="IPR011051">
    <property type="entry name" value="RmlC_Cupin_sf"/>
</dbReference>
<dbReference type="InterPro" id="IPR025974">
    <property type="entry name" value="Mif2/CENP-C_cupin"/>
</dbReference>
<dbReference type="Gene3D" id="2.60.120.10">
    <property type="entry name" value="Jelly Rolls"/>
    <property type="match status" value="1"/>
</dbReference>
<evidence type="ECO:0000256" key="2">
    <source>
        <dbReference type="ARBA" id="ARBA00010291"/>
    </source>
</evidence>
<dbReference type="SUPFAM" id="SSF51182">
    <property type="entry name" value="RmlC-like cupins"/>
    <property type="match status" value="1"/>
</dbReference>
<evidence type="ECO:0000256" key="4">
    <source>
        <dbReference type="ARBA" id="ARBA00023242"/>
    </source>
</evidence>
<keyword evidence="3" id="KW-0238">DNA-binding</keyword>
<comment type="caution">
    <text evidence="7">The sequence shown here is derived from an EMBL/GenBank/DDBJ whole genome shotgun (WGS) entry which is preliminary data.</text>
</comment>
<comment type="similarity">
    <text evidence="2">Belongs to the CENP-C/MIF2 family.</text>
</comment>
<feature type="region of interest" description="Disordered" evidence="5">
    <location>
        <begin position="611"/>
        <end position="632"/>
    </location>
</feature>
<feature type="domain" description="Mif2/CENP-C cupin" evidence="6">
    <location>
        <begin position="892"/>
        <end position="975"/>
    </location>
</feature>
<evidence type="ECO:0000313" key="7">
    <source>
        <dbReference type="EMBL" id="CAK8683594.1"/>
    </source>
</evidence>
<dbReference type="PANTHER" id="PTHR16684:SF11">
    <property type="entry name" value="CENTROMERE PROTEIN C"/>
    <property type="match status" value="1"/>
</dbReference>
<reference evidence="7 8" key="1">
    <citation type="submission" date="2024-02" db="EMBL/GenBank/DDBJ databases">
        <authorList>
            <person name="Daric V."/>
            <person name="Darras S."/>
        </authorList>
    </citation>
    <scope>NUCLEOTIDE SEQUENCE [LARGE SCALE GENOMIC DNA]</scope>
</reference>
<keyword evidence="8" id="KW-1185">Reference proteome</keyword>
<dbReference type="PANTHER" id="PTHR16684">
    <property type="entry name" value="CENTROMERE PROTEIN C"/>
    <property type="match status" value="1"/>
</dbReference>
<gene>
    <name evidence="7" type="ORF">CVLEPA_LOCUS14650</name>
</gene>
<dbReference type="Proteomes" id="UP001642483">
    <property type="component" value="Unassembled WGS sequence"/>
</dbReference>
<feature type="compositionally biased region" description="Polar residues" evidence="5">
    <location>
        <begin position="322"/>
        <end position="333"/>
    </location>
</feature>
<dbReference type="InterPro" id="IPR028386">
    <property type="entry name" value="CENP-C/Mif2/cnp3"/>
</dbReference>
<proteinExistence type="inferred from homology"/>
<name>A0ABP0FYU2_CLALP</name>
<evidence type="ECO:0000259" key="6">
    <source>
        <dbReference type="Pfam" id="PF11699"/>
    </source>
</evidence>
<comment type="subcellular location">
    <subcellularLocation>
        <location evidence="1">Nucleus</location>
    </subcellularLocation>
</comment>
<feature type="compositionally biased region" description="Basic and acidic residues" evidence="5">
    <location>
        <begin position="334"/>
        <end position="350"/>
    </location>
</feature>
<evidence type="ECO:0000256" key="5">
    <source>
        <dbReference type="SAM" id="MobiDB-lite"/>
    </source>
</evidence>
<evidence type="ECO:0000256" key="1">
    <source>
        <dbReference type="ARBA" id="ARBA00004123"/>
    </source>
</evidence>
<accession>A0ABP0FYU2</accession>